<dbReference type="SUPFAM" id="SSF52151">
    <property type="entry name" value="FabD/lysophospholipase-like"/>
    <property type="match status" value="2"/>
</dbReference>
<dbReference type="Pfam" id="PF00698">
    <property type="entry name" value="Acyl_transf_1"/>
    <property type="match status" value="2"/>
</dbReference>
<dbReference type="Pfam" id="PF00109">
    <property type="entry name" value="ketoacyl-synt"/>
    <property type="match status" value="1"/>
</dbReference>
<dbReference type="Proteomes" id="UP000567795">
    <property type="component" value="Unassembled WGS sequence"/>
</dbReference>
<dbReference type="GO" id="GO:0005737">
    <property type="term" value="C:cytoplasm"/>
    <property type="evidence" value="ECO:0007669"/>
    <property type="project" value="UniProtKB-SubCell"/>
</dbReference>
<comment type="pathway">
    <text evidence="2">Antibiotic biosynthesis.</text>
</comment>
<feature type="domain" description="Ketosynthase family 3 (KS3)" evidence="11">
    <location>
        <begin position="603"/>
        <end position="1032"/>
    </location>
</feature>
<dbReference type="FunFam" id="3.40.47.10:FF:000019">
    <property type="entry name" value="Polyketide synthase type I"/>
    <property type="match status" value="1"/>
</dbReference>
<dbReference type="InterPro" id="IPR050091">
    <property type="entry name" value="PKS_NRPS_Biosynth_Enz"/>
</dbReference>
<dbReference type="Gene3D" id="3.40.50.720">
    <property type="entry name" value="NAD(P)-binding Rossmann-like Domain"/>
    <property type="match status" value="1"/>
</dbReference>
<gene>
    <name evidence="12" type="ORF">FHU37_000956</name>
</gene>
<dbReference type="InterPro" id="IPR036736">
    <property type="entry name" value="ACP-like_sf"/>
</dbReference>
<dbReference type="SMART" id="SM00822">
    <property type="entry name" value="PKS_KR"/>
    <property type="match status" value="1"/>
</dbReference>
<dbReference type="Gene3D" id="3.40.47.10">
    <property type="match status" value="1"/>
</dbReference>
<evidence type="ECO:0000256" key="6">
    <source>
        <dbReference type="ARBA" id="ARBA00022679"/>
    </source>
</evidence>
<name>A0A852ZNN5_9ACTN</name>
<dbReference type="PROSITE" id="PS52004">
    <property type="entry name" value="KS3_2"/>
    <property type="match status" value="1"/>
</dbReference>
<reference evidence="12 13" key="1">
    <citation type="submission" date="2020-07" db="EMBL/GenBank/DDBJ databases">
        <title>Sequencing the genomes of 1000 actinobacteria strains.</title>
        <authorList>
            <person name="Klenk H.-P."/>
        </authorList>
    </citation>
    <scope>NUCLEOTIDE SEQUENCE [LARGE SCALE GENOMIC DNA]</scope>
    <source>
        <strain evidence="12 13">DSM 42178</strain>
    </source>
</reference>
<dbReference type="PROSITE" id="PS50075">
    <property type="entry name" value="CARRIER"/>
    <property type="match status" value="2"/>
</dbReference>
<dbReference type="CDD" id="cd08955">
    <property type="entry name" value="KR_2_FAS_SDR_x"/>
    <property type="match status" value="1"/>
</dbReference>
<accession>A0A852ZNN5</accession>
<dbReference type="InterPro" id="IPR016036">
    <property type="entry name" value="Malonyl_transacylase_ACP-bd"/>
</dbReference>
<evidence type="ECO:0000256" key="7">
    <source>
        <dbReference type="ARBA" id="ARBA00022737"/>
    </source>
</evidence>
<comment type="caution">
    <text evidence="12">The sequence shown here is derived from an EMBL/GenBank/DDBJ whole genome shotgun (WGS) entry which is preliminary data.</text>
</comment>
<dbReference type="SUPFAM" id="SSF51735">
    <property type="entry name" value="NAD(P)-binding Rossmann-fold domains"/>
    <property type="match status" value="2"/>
</dbReference>
<evidence type="ECO:0000256" key="1">
    <source>
        <dbReference type="ARBA" id="ARBA00004496"/>
    </source>
</evidence>
<dbReference type="PANTHER" id="PTHR43775">
    <property type="entry name" value="FATTY ACID SYNTHASE"/>
    <property type="match status" value="1"/>
</dbReference>
<keyword evidence="6 12" id="KW-0808">Transferase</keyword>
<proteinExistence type="predicted"/>
<keyword evidence="5" id="KW-0597">Phosphoprotein</keyword>
<dbReference type="SMART" id="SM00827">
    <property type="entry name" value="PKS_AT"/>
    <property type="match status" value="2"/>
</dbReference>
<evidence type="ECO:0000259" key="10">
    <source>
        <dbReference type="PROSITE" id="PS50075"/>
    </source>
</evidence>
<dbReference type="Pfam" id="PF00550">
    <property type="entry name" value="PP-binding"/>
    <property type="match status" value="2"/>
</dbReference>
<dbReference type="InterPro" id="IPR014031">
    <property type="entry name" value="Ketoacyl_synth_C"/>
</dbReference>
<evidence type="ECO:0000259" key="11">
    <source>
        <dbReference type="PROSITE" id="PS52004"/>
    </source>
</evidence>
<feature type="domain" description="Carrier" evidence="10">
    <location>
        <begin position="2056"/>
        <end position="2131"/>
    </location>
</feature>
<dbReference type="PANTHER" id="PTHR43775:SF37">
    <property type="entry name" value="SI:DKEY-61P9.11"/>
    <property type="match status" value="1"/>
</dbReference>
<comment type="subcellular location">
    <subcellularLocation>
        <location evidence="1">Cytoplasm</location>
    </subcellularLocation>
</comment>
<dbReference type="InterPro" id="IPR016035">
    <property type="entry name" value="Acyl_Trfase/lysoPLipase"/>
</dbReference>
<feature type="compositionally biased region" description="Low complexity" evidence="9">
    <location>
        <begin position="467"/>
        <end position="482"/>
    </location>
</feature>
<dbReference type="GO" id="GO:0004312">
    <property type="term" value="F:fatty acid synthase activity"/>
    <property type="evidence" value="ECO:0007669"/>
    <property type="project" value="TreeGrafter"/>
</dbReference>
<evidence type="ECO:0000256" key="8">
    <source>
        <dbReference type="ARBA" id="ARBA00023194"/>
    </source>
</evidence>
<keyword evidence="4" id="KW-0963">Cytoplasm</keyword>
<dbReference type="SUPFAM" id="SSF47336">
    <property type="entry name" value="ACP-like"/>
    <property type="match status" value="2"/>
</dbReference>
<dbReference type="InterPro" id="IPR020806">
    <property type="entry name" value="PKS_PP-bd"/>
</dbReference>
<dbReference type="SMART" id="SM01294">
    <property type="entry name" value="PKS_PP_betabranch"/>
    <property type="match status" value="1"/>
</dbReference>
<feature type="region of interest" description="Disordered" evidence="9">
    <location>
        <begin position="464"/>
        <end position="509"/>
    </location>
</feature>
<dbReference type="Pfam" id="PF08659">
    <property type="entry name" value="KR"/>
    <property type="match status" value="1"/>
</dbReference>
<evidence type="ECO:0000256" key="9">
    <source>
        <dbReference type="SAM" id="MobiDB-lite"/>
    </source>
</evidence>
<evidence type="ECO:0000313" key="12">
    <source>
        <dbReference type="EMBL" id="NYI04013.1"/>
    </source>
</evidence>
<evidence type="ECO:0000256" key="4">
    <source>
        <dbReference type="ARBA" id="ARBA00022490"/>
    </source>
</evidence>
<dbReference type="EMBL" id="JACBZD010000001">
    <property type="protein sequence ID" value="NYI04013.1"/>
    <property type="molecule type" value="Genomic_DNA"/>
</dbReference>
<dbReference type="SMART" id="SM00823">
    <property type="entry name" value="PKS_PP"/>
    <property type="match status" value="2"/>
</dbReference>
<dbReference type="InterPro" id="IPR032821">
    <property type="entry name" value="PKS_assoc"/>
</dbReference>
<keyword evidence="8" id="KW-0045">Antibiotic biosynthesis</keyword>
<dbReference type="GO" id="GO:0006633">
    <property type="term" value="P:fatty acid biosynthetic process"/>
    <property type="evidence" value="ECO:0007669"/>
    <property type="project" value="TreeGrafter"/>
</dbReference>
<dbReference type="InterPro" id="IPR016039">
    <property type="entry name" value="Thiolase-like"/>
</dbReference>
<dbReference type="InterPro" id="IPR014030">
    <property type="entry name" value="Ketoacyl_synth_N"/>
</dbReference>
<dbReference type="InterPro" id="IPR001227">
    <property type="entry name" value="Ac_transferase_dom_sf"/>
</dbReference>
<dbReference type="InterPro" id="IPR013968">
    <property type="entry name" value="PKS_KR"/>
</dbReference>
<dbReference type="InterPro" id="IPR009081">
    <property type="entry name" value="PP-bd_ACP"/>
</dbReference>
<dbReference type="CDD" id="cd00833">
    <property type="entry name" value="PKS"/>
    <property type="match status" value="1"/>
</dbReference>
<protein>
    <submittedName>
        <fullName evidence="12">Acyl transferase domain-containing protein</fullName>
    </submittedName>
</protein>
<dbReference type="Gene3D" id="1.10.1200.10">
    <property type="entry name" value="ACP-like"/>
    <property type="match status" value="2"/>
</dbReference>
<keyword evidence="3" id="KW-0596">Phosphopantetheine</keyword>
<dbReference type="GO" id="GO:0031177">
    <property type="term" value="F:phosphopantetheine binding"/>
    <property type="evidence" value="ECO:0007669"/>
    <property type="project" value="InterPro"/>
</dbReference>
<evidence type="ECO:0000256" key="3">
    <source>
        <dbReference type="ARBA" id="ARBA00022450"/>
    </source>
</evidence>
<feature type="domain" description="Carrier" evidence="10">
    <location>
        <begin position="509"/>
        <end position="587"/>
    </location>
</feature>
<dbReference type="Gene3D" id="3.30.70.3290">
    <property type="match status" value="2"/>
</dbReference>
<feature type="compositionally biased region" description="Pro residues" evidence="9">
    <location>
        <begin position="483"/>
        <end position="497"/>
    </location>
</feature>
<dbReference type="Gene3D" id="3.40.366.10">
    <property type="entry name" value="Malonyl-Coenzyme A Acyl Carrier Protein, domain 2"/>
    <property type="match status" value="2"/>
</dbReference>
<dbReference type="Pfam" id="PF22336">
    <property type="entry name" value="RhiE-like_linker"/>
    <property type="match status" value="1"/>
</dbReference>
<evidence type="ECO:0000313" key="13">
    <source>
        <dbReference type="Proteomes" id="UP000567795"/>
    </source>
</evidence>
<dbReference type="Pfam" id="PF16197">
    <property type="entry name" value="KAsynt_C_assoc"/>
    <property type="match status" value="1"/>
</dbReference>
<dbReference type="GO" id="GO:0033068">
    <property type="term" value="P:macrolide biosynthetic process"/>
    <property type="evidence" value="ECO:0007669"/>
    <property type="project" value="UniProtKB-ARBA"/>
</dbReference>
<dbReference type="InterPro" id="IPR057326">
    <property type="entry name" value="KR_dom"/>
</dbReference>
<dbReference type="SUPFAM" id="SSF55048">
    <property type="entry name" value="Probable ACP-binding domain of malonyl-CoA ACP transacylase"/>
    <property type="match status" value="2"/>
</dbReference>
<dbReference type="InterPro" id="IPR014043">
    <property type="entry name" value="Acyl_transferase_dom"/>
</dbReference>
<dbReference type="SUPFAM" id="SSF53901">
    <property type="entry name" value="Thiolase-like"/>
    <property type="match status" value="1"/>
</dbReference>
<dbReference type="InterPro" id="IPR020841">
    <property type="entry name" value="PKS_Beta-ketoAc_synthase_dom"/>
</dbReference>
<dbReference type="InterPro" id="IPR054514">
    <property type="entry name" value="RhiE-like_linker"/>
</dbReference>
<dbReference type="InterPro" id="IPR036291">
    <property type="entry name" value="NAD(P)-bd_dom_sf"/>
</dbReference>
<sequence length="2191" mass="230108">MTMSPQQSTGADREQPVTAPAPVLVKVATSGPEALRAAAGRLADFVAGDGAPSPAAVAWAAGVGRAELPERAAVVAGTSEELAAGLRAVALGDPAPGVLRGRRPVGAAPKVGFVAPGHGTRIAGALDGLYGRVPAITEAVDALAPVLGPVTELPLKALVSSGREAEEAAADTAVAQPALYALAVALGAWWRSVGVEPEVVLGHSVGAYAAAALAGVFSVEDGARLIAARGRLMAELPPGSTMAAVMCPAEDLAGIDQLASGEVVVAVRNSPRDTVVAGPAEAVDAVLETVAERSVRAVRLPIAYAFHSAQVDPVLEPLAEAFRAATLRTPHTPFVSDSSGALAGDEVTTPEYWTAHTRQAVRFDQALGTALGRGTRVLIELGRGGLLTFAATVAEAAGRRSPVGVASLGAAGTTRAHHQLLQALGRVWAEGVDVDWRAVHPRPARRIKLPTYPFQRETFWLPAEQQPSTGTGSAPAAATPTAAPAPAPVRIPAPATPAPAGGSGTAARRSREELVRYLRADLAAMMGLDGPDDLDVDTGLFELGLTSAMVVELRSRLEAEIGREIPTTAVFDNPTIGKLAGYLADGHADSHAATARRLDGAAAEPIAIVGMGCRFPGGANDLAGYWHLLREGLDGTSEVPADRWDGDLFYDADPDAPRKAYTKRGGFLDVPVDGFDAEAFGISAREARSMDPQQRLLLEVAKEALDDAGVTSEQIDGSRTAVYVGINTTDYMQLVSAEGSDIDAYLATGNTFSVAAGRLSYYLGAQGPSLAVDTACSSSLVAAHLAARSLRSGESDMAIVGGVNLMLSPDTTVSLSKLRALSPDGRCKTFDASADGYGRGEGAGVVVLKRLSDAVAAGDRIWAVLRGTAVNQDGRSAGLTVPNGQAQQAVIRDALLDAGVEAAAVSYVEAHGTGTPLGDPMELGALADALRAGAAASAEPVLVGSAKTNIGHLEAAAGVAGMIKVALALHHGEIPPHLHLENPNPHLNWDEIPVSVPRELTKWTSSVPGAPRVAGLSSFGFSGTNAHVVLEEAPRALTLADEIARAEGPSTGEVGENAAAPTEPRPRLLLLSSRTPEGLAATAEVYQTFLRRADQGDATADWAEITRTAALRRDHHPSRMAVVATSATEAADRLAAAARGQADQVRTGRVARGERRRLIFVYSGQGAQWPAMGRSLLADPTTARVLDRCDAVVRELAGWSLRDELLAERATSRLDDTVYAQPGIFAAEAALTELWRSWGVTPDAIVGHSVGEVSAAYAAGAYDLEQATEIVVRRAQVMGATRGAGVMAVVGLPEEEVRALLDRFDGRLTVAAVNSPASTVVAGEREAAAELEEEIRAREVFWMPLQGEYAFHSPLMLPVRDELVAALGHLTPGEQRHPVYSTVTAELAPPRAFDAAYWGENMVSPVRFRDALRAAAGDGHNVVVEVGPHTVLSTPVAQSLQGHGTALTSLSSMRMGRPARQTMLDAAAGLHVVGHELDLRRLQGEGPQAAELPGYQWQRQRYWLPGKPTLTRGTPAATALDEEVLANSYDIEWQATEKPQPPAPGKRKTSGTWLLLADRAGLAEQVATRLEAAGAKTRVVALDPAEAEAADPDRLGELVAGAVAEAGTLRGLIHFGTLDAGPELREVGPELDRALAVSCAPLLAVPRALANKVGRRAPQLWVITRGGAAAGDDAPLAPAHSPAWGLARAVGLEHPEIWGGLIDLDPRGADAGEDADTIVAEVLGADGEDQIAYRAGERKVARLKRVEHLAPSVAEQTIRPDGSYLIAGGRGILGLRQARWLAERGARHLVLLGRRPVPDIPDEPDPVADAAFDERDRPLVEAVRELRAAGVTVYTPAADVADPVEMAKVFQAGDTPWPAIRGVVHAAGLFAPQSIVDMGWDEFRGILRPKVEGTLVLDALASSADLDFFVMYSSAASIWGSALASHYVAANYFQDLMAHDRANRGLPGLAMNWGWWADSEMAGHHEEYFEQMGLFVLENDLGFGALERVLGSPETTQLTVAPVDWVKFRPVMEAKRRRPFLELLGAAPGGGTAVLTGDEVLLGRLRSASTVSARSRLMENALQTQVAAVLGRDAGSELDRELGFFEAGMDSIMSVELKNRLEGVVGAKLPGTVAFEHPTIAALAEYLLDEVLQLANDPQEPTAQRATGDGAGTDGAVRVEELSAELEQLSEEELLKLLESELEREDRYDNE</sequence>
<evidence type="ECO:0000256" key="5">
    <source>
        <dbReference type="ARBA" id="ARBA00022553"/>
    </source>
</evidence>
<dbReference type="SMART" id="SM00825">
    <property type="entry name" value="PKS_KS"/>
    <property type="match status" value="1"/>
</dbReference>
<dbReference type="Pfam" id="PF02801">
    <property type="entry name" value="Ketoacyl-synt_C"/>
    <property type="match status" value="1"/>
</dbReference>
<keyword evidence="13" id="KW-1185">Reference proteome</keyword>
<keyword evidence="7" id="KW-0677">Repeat</keyword>
<organism evidence="12 13">
    <name type="scientific">Allostreptomyces psammosilenae</name>
    <dbReference type="NCBI Taxonomy" id="1892865"/>
    <lineage>
        <taxon>Bacteria</taxon>
        <taxon>Bacillati</taxon>
        <taxon>Actinomycetota</taxon>
        <taxon>Actinomycetes</taxon>
        <taxon>Kitasatosporales</taxon>
        <taxon>Streptomycetaceae</taxon>
        <taxon>Allostreptomyces</taxon>
    </lineage>
</organism>
<evidence type="ECO:0000256" key="2">
    <source>
        <dbReference type="ARBA" id="ARBA00004792"/>
    </source>
</evidence>